<dbReference type="InterPro" id="IPR001021">
    <property type="entry name" value="Ribosomal_bL25_long"/>
</dbReference>
<dbReference type="GO" id="GO:0022625">
    <property type="term" value="C:cytosolic large ribosomal subunit"/>
    <property type="evidence" value="ECO:0007669"/>
    <property type="project" value="TreeGrafter"/>
</dbReference>
<dbReference type="EMBL" id="VXPY01000017">
    <property type="protein sequence ID" value="MYD89362.1"/>
    <property type="molecule type" value="Genomic_DNA"/>
</dbReference>
<evidence type="ECO:0000256" key="5">
    <source>
        <dbReference type="HAMAP-Rule" id="MF_01334"/>
    </source>
</evidence>
<accession>A0A6B1DRL2</accession>
<comment type="function">
    <text evidence="5">This is one of the proteins that binds to the 5S RNA in the ribosome where it forms part of the central protuberance.</text>
</comment>
<protein>
    <recommendedName>
        <fullName evidence="5">Large ribosomal subunit protein bL25</fullName>
    </recommendedName>
    <alternativeName>
        <fullName evidence="5">General stress protein CTC</fullName>
    </alternativeName>
</protein>
<dbReference type="GO" id="GO:0008097">
    <property type="term" value="F:5S rRNA binding"/>
    <property type="evidence" value="ECO:0007669"/>
    <property type="project" value="InterPro"/>
</dbReference>
<dbReference type="AlphaFoldDB" id="A0A6B1DRL2"/>
<evidence type="ECO:0000313" key="9">
    <source>
        <dbReference type="EMBL" id="MYD89362.1"/>
    </source>
</evidence>
<dbReference type="PANTHER" id="PTHR33284:SF1">
    <property type="entry name" value="RIBOSOMAL PROTEIN L25_GLN-TRNA SYNTHETASE, ANTI-CODON-BINDING DOMAIN-CONTAINING PROTEIN"/>
    <property type="match status" value="1"/>
</dbReference>
<dbReference type="Gene3D" id="2.40.240.10">
    <property type="entry name" value="Ribosomal Protein L25, Chain P"/>
    <property type="match status" value="1"/>
</dbReference>
<dbReference type="PANTHER" id="PTHR33284">
    <property type="entry name" value="RIBOSOMAL PROTEIN L25/GLN-TRNA SYNTHETASE, ANTI-CODON-BINDING DOMAIN-CONTAINING PROTEIN"/>
    <property type="match status" value="1"/>
</dbReference>
<feature type="region of interest" description="Disordered" evidence="6">
    <location>
        <begin position="188"/>
        <end position="214"/>
    </location>
</feature>
<reference evidence="9" key="1">
    <citation type="submission" date="2019-09" db="EMBL/GenBank/DDBJ databases">
        <title>Characterisation of the sponge microbiome using genome-centric metagenomics.</title>
        <authorList>
            <person name="Engelberts J.P."/>
            <person name="Robbins S.J."/>
            <person name="De Goeij J.M."/>
            <person name="Aranda M."/>
            <person name="Bell S.C."/>
            <person name="Webster N.S."/>
        </authorList>
    </citation>
    <scope>NUCLEOTIDE SEQUENCE</scope>
    <source>
        <strain evidence="9">SB0662_bin_9</strain>
    </source>
</reference>
<dbReference type="HAMAP" id="MF_01334">
    <property type="entry name" value="Ribosomal_bL25_CTC"/>
    <property type="match status" value="1"/>
</dbReference>
<organism evidence="9">
    <name type="scientific">Caldilineaceae bacterium SB0662_bin_9</name>
    <dbReference type="NCBI Taxonomy" id="2605258"/>
    <lineage>
        <taxon>Bacteria</taxon>
        <taxon>Bacillati</taxon>
        <taxon>Chloroflexota</taxon>
        <taxon>Caldilineae</taxon>
        <taxon>Caldilineales</taxon>
        <taxon>Caldilineaceae</taxon>
    </lineage>
</organism>
<evidence type="ECO:0000256" key="1">
    <source>
        <dbReference type="ARBA" id="ARBA00022730"/>
    </source>
</evidence>
<dbReference type="InterPro" id="IPR020057">
    <property type="entry name" value="Ribosomal_bL25_b-dom"/>
</dbReference>
<dbReference type="InterPro" id="IPR037121">
    <property type="entry name" value="Ribosomal_bL25_C"/>
</dbReference>
<gene>
    <name evidence="5" type="primary">rplY</name>
    <name evidence="5" type="synonym">ctc</name>
    <name evidence="9" type="ORF">F4Y08_03340</name>
</gene>
<comment type="similarity">
    <text evidence="5">Belongs to the bacterial ribosomal protein bL25 family. CTC subfamily.</text>
</comment>
<feature type="domain" description="Large ribosomal subunit protein bL25 L25" evidence="7">
    <location>
        <begin position="7"/>
        <end position="91"/>
    </location>
</feature>
<keyword evidence="3 5" id="KW-0689">Ribosomal protein</keyword>
<dbReference type="Pfam" id="PF01386">
    <property type="entry name" value="Ribosomal_L25p"/>
    <property type="match status" value="1"/>
</dbReference>
<comment type="subunit">
    <text evidence="5">Part of the 50S ribosomal subunit; part of the 5S rRNA/L5/L18/L25 subcomplex. Contacts the 5S rRNA. Binds to the 5S rRNA independently of L5 and L18.</text>
</comment>
<keyword evidence="2 5" id="KW-0694">RNA-binding</keyword>
<evidence type="ECO:0000256" key="2">
    <source>
        <dbReference type="ARBA" id="ARBA00022884"/>
    </source>
</evidence>
<dbReference type="Gene3D" id="2.170.120.20">
    <property type="entry name" value="Ribosomal protein L25, beta domain"/>
    <property type="match status" value="1"/>
</dbReference>
<evidence type="ECO:0000259" key="8">
    <source>
        <dbReference type="Pfam" id="PF14693"/>
    </source>
</evidence>
<evidence type="ECO:0000256" key="6">
    <source>
        <dbReference type="SAM" id="MobiDB-lite"/>
    </source>
</evidence>
<comment type="caution">
    <text evidence="9">The sequence shown here is derived from an EMBL/GenBank/DDBJ whole genome shotgun (WGS) entry which is preliminary data.</text>
</comment>
<name>A0A6B1DRL2_9CHLR</name>
<dbReference type="GO" id="GO:0003735">
    <property type="term" value="F:structural constituent of ribosome"/>
    <property type="evidence" value="ECO:0007669"/>
    <property type="project" value="InterPro"/>
</dbReference>
<dbReference type="SUPFAM" id="SSF50715">
    <property type="entry name" value="Ribosomal protein L25-like"/>
    <property type="match status" value="1"/>
</dbReference>
<feature type="domain" description="Large ribosomal subunit protein bL25 beta" evidence="8">
    <location>
        <begin position="102"/>
        <end position="181"/>
    </location>
</feature>
<proteinExistence type="inferred from homology"/>
<dbReference type="InterPro" id="IPR020930">
    <property type="entry name" value="Ribosomal_uL5_bac-type"/>
</dbReference>
<dbReference type="CDD" id="cd00495">
    <property type="entry name" value="Ribosomal_L25_TL5_CTC"/>
    <property type="match status" value="1"/>
</dbReference>
<dbReference type="Pfam" id="PF14693">
    <property type="entry name" value="Ribosomal_TL5_C"/>
    <property type="match status" value="1"/>
</dbReference>
<dbReference type="InterPro" id="IPR011035">
    <property type="entry name" value="Ribosomal_bL25/Gln-tRNA_synth"/>
</dbReference>
<dbReference type="GO" id="GO:0006412">
    <property type="term" value="P:translation"/>
    <property type="evidence" value="ECO:0007669"/>
    <property type="project" value="UniProtKB-UniRule"/>
</dbReference>
<evidence type="ECO:0000259" key="7">
    <source>
        <dbReference type="Pfam" id="PF01386"/>
    </source>
</evidence>
<keyword evidence="1 5" id="KW-0699">rRNA-binding</keyword>
<dbReference type="InterPro" id="IPR020056">
    <property type="entry name" value="Rbsml_bL25/Gln-tRNA_synth_N"/>
</dbReference>
<sequence length="214" mass="23546">MADNITIQAEPRAAKGRGLNKLRASGKTPIVLYGKTREATALQVDARALDSVVQASGLSQLIDMQIEGQSTLVLLREVQRHPVRHHILHVDAYALQMDEKQTLQIPIVVEGEPDSAISSDLIIMQNMDTITIETFPDRIPQSVPVDLSLLTMDNNITVSDLTPIEDVAFVHEPDEVIFSLTRSAAVEEVEEAPEEAVVDEDDVEADEEPSTEDE</sequence>
<evidence type="ECO:0000256" key="4">
    <source>
        <dbReference type="ARBA" id="ARBA00023274"/>
    </source>
</evidence>
<dbReference type="NCBIfam" id="TIGR00731">
    <property type="entry name" value="bL25_bact_ctc"/>
    <property type="match status" value="1"/>
</dbReference>
<keyword evidence="4 5" id="KW-0687">Ribonucleoprotein</keyword>
<evidence type="ECO:0000256" key="3">
    <source>
        <dbReference type="ARBA" id="ARBA00022980"/>
    </source>
</evidence>
<dbReference type="InterPro" id="IPR029751">
    <property type="entry name" value="Ribosomal_L25_dom"/>
</dbReference>